<dbReference type="GO" id="GO:0005886">
    <property type="term" value="C:plasma membrane"/>
    <property type="evidence" value="ECO:0007669"/>
    <property type="project" value="UniProtKB-SubCell"/>
</dbReference>
<evidence type="ECO:0000256" key="2">
    <source>
        <dbReference type="ARBA" id="ARBA00022475"/>
    </source>
</evidence>
<accession>A0A7G9Y4M2</accession>
<evidence type="ECO:0000256" key="5">
    <source>
        <dbReference type="ARBA" id="ARBA00023136"/>
    </source>
</evidence>
<protein>
    <recommendedName>
        <fullName evidence="6">Phosphatidylglycerol lysyltransferase C-terminal domain-containing protein</fullName>
    </recommendedName>
</protein>
<dbReference type="AlphaFoldDB" id="A0A7G9Y4M2"/>
<dbReference type="InterPro" id="IPR051211">
    <property type="entry name" value="PG_lysyltransferase"/>
</dbReference>
<evidence type="ECO:0000256" key="1">
    <source>
        <dbReference type="ARBA" id="ARBA00004651"/>
    </source>
</evidence>
<evidence type="ECO:0000259" key="6">
    <source>
        <dbReference type="Pfam" id="PF09924"/>
    </source>
</evidence>
<dbReference type="Pfam" id="PF09924">
    <property type="entry name" value="LPG_synthase_C"/>
    <property type="match status" value="1"/>
</dbReference>
<organism evidence="7">
    <name type="scientific">Candidatus Methanogaster sp. ANME-2c ERB4</name>
    <dbReference type="NCBI Taxonomy" id="2759911"/>
    <lineage>
        <taxon>Archaea</taxon>
        <taxon>Methanobacteriati</taxon>
        <taxon>Methanobacteriota</taxon>
        <taxon>Stenosarchaea group</taxon>
        <taxon>Methanomicrobia</taxon>
        <taxon>Methanosarcinales</taxon>
        <taxon>ANME-2 cluster</taxon>
        <taxon>Candidatus Methanogasteraceae</taxon>
        <taxon>Candidatus Methanogaster</taxon>
    </lineage>
</organism>
<evidence type="ECO:0000313" key="7">
    <source>
        <dbReference type="EMBL" id="QNO42956.1"/>
    </source>
</evidence>
<dbReference type="PANTHER" id="PTHR34697:SF2">
    <property type="entry name" value="PHOSPHATIDYLGLYCEROL LYSYLTRANSFERASE"/>
    <property type="match status" value="1"/>
</dbReference>
<feature type="domain" description="Phosphatidylglycerol lysyltransferase C-terminal" evidence="6">
    <location>
        <begin position="1"/>
        <end position="69"/>
    </location>
</feature>
<keyword evidence="2" id="KW-1003">Cell membrane</keyword>
<dbReference type="GO" id="GO:0047637">
    <property type="term" value="F:phosphatidylglycerol alanyltransferase activity"/>
    <property type="evidence" value="ECO:0007669"/>
    <property type="project" value="TreeGrafter"/>
</dbReference>
<dbReference type="GO" id="GO:0055091">
    <property type="term" value="P:phospholipid homeostasis"/>
    <property type="evidence" value="ECO:0007669"/>
    <property type="project" value="TreeGrafter"/>
</dbReference>
<proteinExistence type="predicted"/>
<comment type="subcellular location">
    <subcellularLocation>
        <location evidence="1">Cell membrane</location>
        <topology evidence="1">Multi-pass membrane protein</topology>
    </subcellularLocation>
</comment>
<dbReference type="PANTHER" id="PTHR34697">
    <property type="entry name" value="PHOSPHATIDYLGLYCEROL LYSYLTRANSFERASE"/>
    <property type="match status" value="1"/>
</dbReference>
<evidence type="ECO:0000256" key="4">
    <source>
        <dbReference type="ARBA" id="ARBA00022989"/>
    </source>
</evidence>
<reference evidence="7" key="1">
    <citation type="submission" date="2020-06" db="EMBL/GenBank/DDBJ databases">
        <title>Unique genomic features of the anaerobic methanotrophic archaea.</title>
        <authorList>
            <person name="Chadwick G.L."/>
            <person name="Skennerton C.T."/>
            <person name="Laso-Perez R."/>
            <person name="Leu A.O."/>
            <person name="Speth D.R."/>
            <person name="Yu H."/>
            <person name="Morgan-Lang C."/>
            <person name="Hatzenpichler R."/>
            <person name="Goudeau D."/>
            <person name="Malmstrom R."/>
            <person name="Brazelton W.J."/>
            <person name="Woyke T."/>
            <person name="Hallam S.J."/>
            <person name="Tyson G.W."/>
            <person name="Wegener G."/>
            <person name="Boetius A."/>
            <person name="Orphan V."/>
        </authorList>
    </citation>
    <scope>NUCLEOTIDE SEQUENCE</scope>
</reference>
<keyword evidence="5" id="KW-0472">Membrane</keyword>
<dbReference type="EMBL" id="MT630783">
    <property type="protein sequence ID" value="QNO42956.1"/>
    <property type="molecule type" value="Genomic_DNA"/>
</dbReference>
<keyword evidence="3" id="KW-0812">Transmembrane</keyword>
<dbReference type="InterPro" id="IPR024320">
    <property type="entry name" value="LPG_synthase_C"/>
</dbReference>
<keyword evidence="4" id="KW-1133">Transmembrane helix</keyword>
<sequence>MGGPVGSEEEMAELVWQFHEMCERSGGWGVFYEVGQENLLLYLDPGLTLTRIWEEARVPVKTFSLEGHAQEASLYQTPA</sequence>
<name>A0A7G9Y4M2_9EURY</name>
<evidence type="ECO:0000256" key="3">
    <source>
        <dbReference type="ARBA" id="ARBA00022692"/>
    </source>
</evidence>
<gene>
    <name evidence="7" type="ORF">KEEEGCAB_00004</name>
</gene>